<comment type="caution">
    <text evidence="2">The sequence shown here is derived from an EMBL/GenBank/DDBJ whole genome shotgun (WGS) entry which is preliminary data.</text>
</comment>
<dbReference type="EMBL" id="BJYR01000013">
    <property type="protein sequence ID" value="GEO00093.1"/>
    <property type="molecule type" value="Genomic_DNA"/>
</dbReference>
<dbReference type="SMART" id="SM00028">
    <property type="entry name" value="TPR"/>
    <property type="match status" value="4"/>
</dbReference>
<proteinExistence type="predicted"/>
<dbReference type="AlphaFoldDB" id="A0A512AK92"/>
<reference evidence="2 3" key="1">
    <citation type="submission" date="2019-07" db="EMBL/GenBank/DDBJ databases">
        <title>Whole genome shotgun sequence of Novosphingobium sediminis NBRC 106119.</title>
        <authorList>
            <person name="Hosoyama A."/>
            <person name="Uohara A."/>
            <person name="Ohji S."/>
            <person name="Ichikawa N."/>
        </authorList>
    </citation>
    <scope>NUCLEOTIDE SEQUENCE [LARGE SCALE GENOMIC DNA]</scope>
    <source>
        <strain evidence="2 3">NBRC 106119</strain>
    </source>
</reference>
<dbReference type="Pfam" id="PF13469">
    <property type="entry name" value="Sulfotransfer_3"/>
    <property type="match status" value="1"/>
</dbReference>
<dbReference type="InterPro" id="IPR011990">
    <property type="entry name" value="TPR-like_helical_dom_sf"/>
</dbReference>
<dbReference type="PANTHER" id="PTHR12788">
    <property type="entry name" value="PROTEIN-TYROSINE SULFOTRANSFERASE 2"/>
    <property type="match status" value="1"/>
</dbReference>
<evidence type="ECO:0000256" key="1">
    <source>
        <dbReference type="ARBA" id="ARBA00022679"/>
    </source>
</evidence>
<dbReference type="RefSeq" id="WP_170233809.1">
    <property type="nucleotide sequence ID" value="NZ_BJYR01000013.1"/>
</dbReference>
<dbReference type="Proteomes" id="UP000321464">
    <property type="component" value="Unassembled WGS sequence"/>
</dbReference>
<gene>
    <name evidence="2" type="ORF">NSE01_19250</name>
</gene>
<dbReference type="SUPFAM" id="SSF52540">
    <property type="entry name" value="P-loop containing nucleoside triphosphate hydrolases"/>
    <property type="match status" value="1"/>
</dbReference>
<dbReference type="PANTHER" id="PTHR12788:SF10">
    <property type="entry name" value="PROTEIN-TYROSINE SULFOTRANSFERASE"/>
    <property type="match status" value="1"/>
</dbReference>
<dbReference type="InterPro" id="IPR019734">
    <property type="entry name" value="TPR_rpt"/>
</dbReference>
<dbReference type="InterPro" id="IPR027417">
    <property type="entry name" value="P-loop_NTPase"/>
</dbReference>
<keyword evidence="1" id="KW-0808">Transferase</keyword>
<dbReference type="Gene3D" id="1.25.40.10">
    <property type="entry name" value="Tetratricopeptide repeat domain"/>
    <property type="match status" value="2"/>
</dbReference>
<evidence type="ECO:0000313" key="2">
    <source>
        <dbReference type="EMBL" id="GEO00093.1"/>
    </source>
</evidence>
<dbReference type="InterPro" id="IPR026634">
    <property type="entry name" value="TPST-like"/>
</dbReference>
<dbReference type="SUPFAM" id="SSF48452">
    <property type="entry name" value="TPR-like"/>
    <property type="match status" value="1"/>
</dbReference>
<name>A0A512AK92_9SPHN</name>
<sequence>MAGAADGKAMSEDLETAARAAAAALNAGRGTAADCTTLGWYRAVSGDHAGAAALFERALQINPREVEAMVGLAGLHRAAGRLRDAALQCDAALAISPGHPEAWLERAYVMAAGGVMDEARRCYGEVLAHAPEHTRPRGAAHAGLAAIAARDGEAEAGRHHARAALAADPANTGAISALATIELEAGEAQAARALVEPALAWLPQPSPERMELLHTLGDACNRLRDTDAAFAAYSRAKQDFAAIHAATFAGRPPHREFIDAVAAGLTAMDVSDLPQPLPGDAHPHIFVLGYPRSGNTLLENVLASLPGTAAIEEMPTLREADLAFLAEPGGLARFAALDDAALAPYRSAYWQRAGQALGRDPAGATLVDMDPLKSIRLPLIARLFPSAKVLLVRRDPRDVVWSCFRTSFALSNAAMDFTTLEGTARHYDALMRLTEVALARLPLTVLEVPYHRMVQDFDAMTREICEIAGLAWTEDLKRFDRTARARGVSTASARQVRRGLFDGTRQWEPYAAYLEPVMPILQPWIEKLGYAS</sequence>
<evidence type="ECO:0000313" key="3">
    <source>
        <dbReference type="Proteomes" id="UP000321464"/>
    </source>
</evidence>
<dbReference type="GO" id="GO:0008476">
    <property type="term" value="F:protein-tyrosine sulfotransferase activity"/>
    <property type="evidence" value="ECO:0007669"/>
    <property type="project" value="InterPro"/>
</dbReference>
<dbReference type="Gene3D" id="3.40.50.300">
    <property type="entry name" value="P-loop containing nucleotide triphosphate hydrolases"/>
    <property type="match status" value="1"/>
</dbReference>
<protein>
    <submittedName>
        <fullName evidence="2">Uncharacterized protein</fullName>
    </submittedName>
</protein>
<accession>A0A512AK92</accession>
<organism evidence="2 3">
    <name type="scientific">Novosphingobium sediminis</name>
    <dbReference type="NCBI Taxonomy" id="707214"/>
    <lineage>
        <taxon>Bacteria</taxon>
        <taxon>Pseudomonadati</taxon>
        <taxon>Pseudomonadota</taxon>
        <taxon>Alphaproteobacteria</taxon>
        <taxon>Sphingomonadales</taxon>
        <taxon>Sphingomonadaceae</taxon>
        <taxon>Novosphingobium</taxon>
    </lineage>
</organism>
<dbReference type="Pfam" id="PF13432">
    <property type="entry name" value="TPR_16"/>
    <property type="match status" value="1"/>
</dbReference>
<keyword evidence="3" id="KW-1185">Reference proteome</keyword>